<dbReference type="PROSITE" id="PS50943">
    <property type="entry name" value="HTH_CROC1"/>
    <property type="match status" value="1"/>
</dbReference>
<accession>A0A1I1MGT9</accession>
<dbReference type="AlphaFoldDB" id="A0A1I1MGT9"/>
<dbReference type="CDD" id="cd06307">
    <property type="entry name" value="PBP1_sugar_binding"/>
    <property type="match status" value="1"/>
</dbReference>
<dbReference type="SMART" id="SM00354">
    <property type="entry name" value="HTH_LACI"/>
    <property type="match status" value="1"/>
</dbReference>
<protein>
    <submittedName>
        <fullName evidence="6">Transcriptional regulator, LacI family</fullName>
    </submittedName>
</protein>
<dbReference type="InterPro" id="IPR001387">
    <property type="entry name" value="Cro/C1-type_HTH"/>
</dbReference>
<organism evidence="6 7">
    <name type="scientific">Flavobacterium phragmitis</name>
    <dbReference type="NCBI Taxonomy" id="739143"/>
    <lineage>
        <taxon>Bacteria</taxon>
        <taxon>Pseudomonadati</taxon>
        <taxon>Bacteroidota</taxon>
        <taxon>Flavobacteriia</taxon>
        <taxon>Flavobacteriales</taxon>
        <taxon>Flavobacteriaceae</taxon>
        <taxon>Flavobacterium</taxon>
    </lineage>
</organism>
<dbReference type="Gene3D" id="1.10.260.40">
    <property type="entry name" value="lambda repressor-like DNA-binding domains"/>
    <property type="match status" value="1"/>
</dbReference>
<evidence type="ECO:0000313" key="6">
    <source>
        <dbReference type="EMBL" id="SFC84619.1"/>
    </source>
</evidence>
<dbReference type="InterPro" id="IPR025997">
    <property type="entry name" value="SBP_2_dom"/>
</dbReference>
<evidence type="ECO:0000256" key="2">
    <source>
        <dbReference type="ARBA" id="ARBA00023125"/>
    </source>
</evidence>
<dbReference type="GO" id="GO:0003700">
    <property type="term" value="F:DNA-binding transcription factor activity"/>
    <property type="evidence" value="ECO:0007669"/>
    <property type="project" value="TreeGrafter"/>
</dbReference>
<gene>
    <name evidence="6" type="ORF">SAMN05216297_102485</name>
</gene>
<dbReference type="Proteomes" id="UP000199672">
    <property type="component" value="Unassembled WGS sequence"/>
</dbReference>
<feature type="domain" description="HTH cro/C1-type" evidence="5">
    <location>
        <begin position="7"/>
        <end position="60"/>
    </location>
</feature>
<keyword evidence="7" id="KW-1185">Reference proteome</keyword>
<dbReference type="STRING" id="739143.SAMN05216297_102485"/>
<dbReference type="InterPro" id="IPR010982">
    <property type="entry name" value="Lambda_DNA-bd_dom_sf"/>
</dbReference>
<dbReference type="PANTHER" id="PTHR30146">
    <property type="entry name" value="LACI-RELATED TRANSCRIPTIONAL REPRESSOR"/>
    <property type="match status" value="1"/>
</dbReference>
<reference evidence="7" key="1">
    <citation type="submission" date="2016-10" db="EMBL/GenBank/DDBJ databases">
        <authorList>
            <person name="Varghese N."/>
            <person name="Submissions S."/>
        </authorList>
    </citation>
    <scope>NUCLEOTIDE SEQUENCE [LARGE SCALE GENOMIC DNA]</scope>
    <source>
        <strain evidence="7">CGMCC 1.10370</strain>
    </source>
</reference>
<evidence type="ECO:0000256" key="3">
    <source>
        <dbReference type="ARBA" id="ARBA00023163"/>
    </source>
</evidence>
<dbReference type="PROSITE" id="PS00356">
    <property type="entry name" value="HTH_LACI_1"/>
    <property type="match status" value="1"/>
</dbReference>
<keyword evidence="2" id="KW-0238">DNA-binding</keyword>
<dbReference type="Pfam" id="PF13407">
    <property type="entry name" value="Peripla_BP_4"/>
    <property type="match status" value="1"/>
</dbReference>
<dbReference type="SUPFAM" id="SSF47413">
    <property type="entry name" value="lambda repressor-like DNA-binding domains"/>
    <property type="match status" value="1"/>
</dbReference>
<proteinExistence type="predicted"/>
<dbReference type="CDD" id="cd01392">
    <property type="entry name" value="HTH_LacI"/>
    <property type="match status" value="1"/>
</dbReference>
<dbReference type="SUPFAM" id="SSF53822">
    <property type="entry name" value="Periplasmic binding protein-like I"/>
    <property type="match status" value="1"/>
</dbReference>
<keyword evidence="3" id="KW-0804">Transcription</keyword>
<dbReference type="Gene3D" id="3.40.50.2300">
    <property type="match status" value="2"/>
</dbReference>
<feature type="domain" description="HTH lacI-type" evidence="4">
    <location>
        <begin position="16"/>
        <end position="70"/>
    </location>
</feature>
<evidence type="ECO:0000259" key="5">
    <source>
        <dbReference type="PROSITE" id="PS50943"/>
    </source>
</evidence>
<dbReference type="GO" id="GO:0000976">
    <property type="term" value="F:transcription cis-regulatory region binding"/>
    <property type="evidence" value="ECO:0007669"/>
    <property type="project" value="TreeGrafter"/>
</dbReference>
<dbReference type="InterPro" id="IPR000843">
    <property type="entry name" value="HTH_LacI"/>
</dbReference>
<dbReference type="InterPro" id="IPR028082">
    <property type="entry name" value="Peripla_BP_I"/>
</dbReference>
<dbReference type="Pfam" id="PF00356">
    <property type="entry name" value="LacI"/>
    <property type="match status" value="1"/>
</dbReference>
<sequence length="357" mass="40972">MLSVFYLYLFYMEKIYTIKDIAELAGVSKGTVDRVLHKRGKVSEDALKKVNEILDKIDYQPNLMARSLKKKQIYSICVLIPDSANDPYWQPCIDGINEAKKEFKSFNVKIEIFLFDATNTSSFVETNKNVLDTSPDAVLLVPLFHKEAIEAIEIYNSKGIISSIFNNQLKSSSIRSFVGQDLFQSGRIAARLLDLLIKKGTIAIIHIDEDYENAIHMQEKEKGFRDYFNNLGNTDFEIKTFKVKHPQFKSTLKEFLDENPAIEGLFVTTSKAYQVAKIIAKKPEKKIALIGYDLLENNLEYLNNKTIDFLIHQNPKRQAYLGATNLIEHFIFEKEISSEILLPIDIINTENAKDYFL</sequence>
<dbReference type="EMBL" id="FOMH01000002">
    <property type="protein sequence ID" value="SFC84619.1"/>
    <property type="molecule type" value="Genomic_DNA"/>
</dbReference>
<dbReference type="PANTHER" id="PTHR30146:SF144">
    <property type="entry name" value="LACI-FAMILY TRANSCRIPTION REGULATOR"/>
    <property type="match status" value="1"/>
</dbReference>
<dbReference type="PROSITE" id="PS50932">
    <property type="entry name" value="HTH_LACI_2"/>
    <property type="match status" value="1"/>
</dbReference>
<name>A0A1I1MGT9_9FLAO</name>
<keyword evidence="1" id="KW-0805">Transcription regulation</keyword>
<evidence type="ECO:0000313" key="7">
    <source>
        <dbReference type="Proteomes" id="UP000199672"/>
    </source>
</evidence>
<evidence type="ECO:0000259" key="4">
    <source>
        <dbReference type="PROSITE" id="PS50932"/>
    </source>
</evidence>
<evidence type="ECO:0000256" key="1">
    <source>
        <dbReference type="ARBA" id="ARBA00023015"/>
    </source>
</evidence>